<accession>A0ABV5H2P5</accession>
<evidence type="ECO:0000256" key="5">
    <source>
        <dbReference type="SAM" id="SignalP"/>
    </source>
</evidence>
<dbReference type="PROSITE" id="PS51257">
    <property type="entry name" value="PROKAR_LIPOPROTEIN"/>
    <property type="match status" value="1"/>
</dbReference>
<keyword evidence="5" id="KW-0732">Signal</keyword>
<dbReference type="PANTHER" id="PTHR42852:SF6">
    <property type="entry name" value="THIOL:DISULFIDE INTERCHANGE PROTEIN DSBE"/>
    <property type="match status" value="1"/>
</dbReference>
<keyword evidence="2" id="KW-0201">Cytochrome c-type biogenesis</keyword>
<comment type="caution">
    <text evidence="7">The sequence shown here is derived from an EMBL/GenBank/DDBJ whole genome shotgun (WGS) entry which is preliminary data.</text>
</comment>
<sequence>MKKTIFSVVLLLSLMACSKVTPVEYALFSGKIENLEAKVITLEKADQSFKKEITIESNGAFSDTIQASSGVYQLTVGKHRVNVYLENENVINLSADAKDFNGSLAFSGKGAETTNYITFKNKKTAELRGDNKSFYTLEEAEFKKKLNDISTILNTVIDTTKGIDPEFKALEKRNINYTYLLQLSQYASGKHRYWTKNNDYKPSEDFLSELDDLDINNEKDFELSNAYKQLVTGYYVKEISALAKKDSIEFMYAKVKVHAAIPNESIKNALIFSGAEYGITKIENVEDYYKTFMNASTNEENNAKLTATYNKLIGLNKGKPSPKFVNYQNHAGGTLSLDELKGKYTYIDIWATWCAPCLAEVPYLKKLEKTYHGKNINFLSVSIDVPKDVEKWKQMIVDKELGGIQVITDKGPTAEFIRDYFVSTIPRFILIDPQGAVVDKDAPRPSSPELIELFNTLNI</sequence>
<dbReference type="InterPro" id="IPR013740">
    <property type="entry name" value="Redoxin"/>
</dbReference>
<dbReference type="PROSITE" id="PS51352">
    <property type="entry name" value="THIOREDOXIN_2"/>
    <property type="match status" value="1"/>
</dbReference>
<dbReference type="InterPro" id="IPR013766">
    <property type="entry name" value="Thioredoxin_domain"/>
</dbReference>
<organism evidence="7 8">
    <name type="scientific">Algibacter miyuki</name>
    <dbReference type="NCBI Taxonomy" id="1306933"/>
    <lineage>
        <taxon>Bacteria</taxon>
        <taxon>Pseudomonadati</taxon>
        <taxon>Bacteroidota</taxon>
        <taxon>Flavobacteriia</taxon>
        <taxon>Flavobacteriales</taxon>
        <taxon>Flavobacteriaceae</taxon>
        <taxon>Algibacter</taxon>
    </lineage>
</organism>
<protein>
    <submittedName>
        <fullName evidence="7">TlpA family protein disulfide reductase</fullName>
    </submittedName>
</protein>
<name>A0ABV5H2P5_9FLAO</name>
<dbReference type="SUPFAM" id="SSF52833">
    <property type="entry name" value="Thioredoxin-like"/>
    <property type="match status" value="1"/>
</dbReference>
<keyword evidence="8" id="KW-1185">Reference proteome</keyword>
<dbReference type="Proteomes" id="UP001589590">
    <property type="component" value="Unassembled WGS sequence"/>
</dbReference>
<feature type="chain" id="PRO_5046044057" evidence="5">
    <location>
        <begin position="19"/>
        <end position="459"/>
    </location>
</feature>
<dbReference type="CDD" id="cd02966">
    <property type="entry name" value="TlpA_like_family"/>
    <property type="match status" value="1"/>
</dbReference>
<evidence type="ECO:0000256" key="2">
    <source>
        <dbReference type="ARBA" id="ARBA00022748"/>
    </source>
</evidence>
<dbReference type="EMBL" id="JBHMFA010000015">
    <property type="protein sequence ID" value="MFB9106169.1"/>
    <property type="molecule type" value="Genomic_DNA"/>
</dbReference>
<evidence type="ECO:0000256" key="1">
    <source>
        <dbReference type="ARBA" id="ARBA00004196"/>
    </source>
</evidence>
<evidence type="ECO:0000313" key="8">
    <source>
        <dbReference type="Proteomes" id="UP001589590"/>
    </source>
</evidence>
<gene>
    <name evidence="7" type="ORF">ACFFU1_14795</name>
</gene>
<dbReference type="RefSeq" id="WP_290267679.1">
    <property type="nucleotide sequence ID" value="NZ_JAUFQP010000001.1"/>
</dbReference>
<dbReference type="InterPro" id="IPR050553">
    <property type="entry name" value="Thioredoxin_ResA/DsbE_sf"/>
</dbReference>
<proteinExistence type="predicted"/>
<evidence type="ECO:0000259" key="6">
    <source>
        <dbReference type="PROSITE" id="PS51352"/>
    </source>
</evidence>
<dbReference type="PANTHER" id="PTHR42852">
    <property type="entry name" value="THIOL:DISULFIDE INTERCHANGE PROTEIN DSBE"/>
    <property type="match status" value="1"/>
</dbReference>
<evidence type="ECO:0000313" key="7">
    <source>
        <dbReference type="EMBL" id="MFB9106169.1"/>
    </source>
</evidence>
<dbReference type="Pfam" id="PF08534">
    <property type="entry name" value="Redoxin"/>
    <property type="match status" value="1"/>
</dbReference>
<feature type="signal peptide" evidence="5">
    <location>
        <begin position="1"/>
        <end position="18"/>
    </location>
</feature>
<dbReference type="InterPro" id="IPR036249">
    <property type="entry name" value="Thioredoxin-like_sf"/>
</dbReference>
<comment type="subcellular location">
    <subcellularLocation>
        <location evidence="1">Cell envelope</location>
    </subcellularLocation>
</comment>
<feature type="domain" description="Thioredoxin" evidence="6">
    <location>
        <begin position="315"/>
        <end position="459"/>
    </location>
</feature>
<keyword evidence="3" id="KW-1015">Disulfide bond</keyword>
<keyword evidence="4" id="KW-0676">Redox-active center</keyword>
<evidence type="ECO:0000256" key="4">
    <source>
        <dbReference type="ARBA" id="ARBA00023284"/>
    </source>
</evidence>
<reference evidence="7 8" key="1">
    <citation type="submission" date="2024-09" db="EMBL/GenBank/DDBJ databases">
        <authorList>
            <person name="Sun Q."/>
            <person name="Mori K."/>
        </authorList>
    </citation>
    <scope>NUCLEOTIDE SEQUENCE [LARGE SCALE GENOMIC DNA]</scope>
    <source>
        <strain evidence="7 8">CECT 8300</strain>
    </source>
</reference>
<dbReference type="Gene3D" id="3.40.30.10">
    <property type="entry name" value="Glutaredoxin"/>
    <property type="match status" value="1"/>
</dbReference>
<evidence type="ECO:0000256" key="3">
    <source>
        <dbReference type="ARBA" id="ARBA00023157"/>
    </source>
</evidence>